<dbReference type="InterPro" id="IPR001279">
    <property type="entry name" value="Metallo-B-lactamas"/>
</dbReference>
<keyword evidence="5" id="KW-0862">Zinc</keyword>
<dbReference type="Proteomes" id="UP001232536">
    <property type="component" value="Unassembled WGS sequence"/>
</dbReference>
<evidence type="ECO:0000259" key="6">
    <source>
        <dbReference type="SMART" id="SM00849"/>
    </source>
</evidence>
<accession>A0ABT9D634</accession>
<dbReference type="SMART" id="SM00849">
    <property type="entry name" value="Lactamase_B"/>
    <property type="match status" value="1"/>
</dbReference>
<dbReference type="SUPFAM" id="SSF56281">
    <property type="entry name" value="Metallo-hydrolase/oxidoreductase"/>
    <property type="match status" value="1"/>
</dbReference>
<dbReference type="Pfam" id="PF00753">
    <property type="entry name" value="Lactamase_B"/>
    <property type="match status" value="1"/>
</dbReference>
<evidence type="ECO:0000256" key="5">
    <source>
        <dbReference type="ARBA" id="ARBA00022833"/>
    </source>
</evidence>
<feature type="domain" description="Metallo-beta-lactamase" evidence="6">
    <location>
        <begin position="43"/>
        <end position="265"/>
    </location>
</feature>
<evidence type="ECO:0000256" key="4">
    <source>
        <dbReference type="ARBA" id="ARBA00022801"/>
    </source>
</evidence>
<dbReference type="RefSeq" id="WP_304599966.1">
    <property type="nucleotide sequence ID" value="NZ_JAUQYO010000001.1"/>
</dbReference>
<evidence type="ECO:0000256" key="2">
    <source>
        <dbReference type="ARBA" id="ARBA00007749"/>
    </source>
</evidence>
<name>A0ABT9D634_9CELL</name>
<comment type="caution">
    <text evidence="7">The sequence shown here is derived from an EMBL/GenBank/DDBJ whole genome shotgun (WGS) entry which is preliminary data.</text>
</comment>
<comment type="similarity">
    <text evidence="2">Belongs to the metallo-beta-lactamase superfamily.</text>
</comment>
<comment type="cofactor">
    <cofactor evidence="1">
        <name>Zn(2+)</name>
        <dbReference type="ChEBI" id="CHEBI:29105"/>
    </cofactor>
</comment>
<reference evidence="7 8" key="1">
    <citation type="submission" date="2023-07" db="EMBL/GenBank/DDBJ databases">
        <title>Description of novel actinomycetes strains, isolated from tidal flat sediment.</title>
        <authorList>
            <person name="Lu C."/>
        </authorList>
    </citation>
    <scope>NUCLEOTIDE SEQUENCE [LARGE SCALE GENOMIC DNA]</scope>
    <source>
        <strain evidence="7 8">SYSU T00b441</strain>
    </source>
</reference>
<proteinExistence type="inferred from homology"/>
<dbReference type="PROSITE" id="PS51300">
    <property type="entry name" value="NIRD"/>
    <property type="match status" value="1"/>
</dbReference>
<dbReference type="Gene3D" id="3.60.15.10">
    <property type="entry name" value="Ribonuclease Z/Hydroxyacylglutathione hydrolase-like"/>
    <property type="match status" value="1"/>
</dbReference>
<dbReference type="InterPro" id="IPR036866">
    <property type="entry name" value="RibonucZ/Hydroxyglut_hydro"/>
</dbReference>
<gene>
    <name evidence="7" type="ORF">Q6348_03665</name>
</gene>
<evidence type="ECO:0000256" key="3">
    <source>
        <dbReference type="ARBA" id="ARBA00022723"/>
    </source>
</evidence>
<evidence type="ECO:0000313" key="7">
    <source>
        <dbReference type="EMBL" id="MDO8106290.1"/>
    </source>
</evidence>
<organism evidence="7 8">
    <name type="scientific">Actinotalea lenta</name>
    <dbReference type="NCBI Taxonomy" id="3064654"/>
    <lineage>
        <taxon>Bacteria</taxon>
        <taxon>Bacillati</taxon>
        <taxon>Actinomycetota</taxon>
        <taxon>Actinomycetes</taxon>
        <taxon>Micrococcales</taxon>
        <taxon>Cellulomonadaceae</taxon>
        <taxon>Actinotalea</taxon>
    </lineage>
</organism>
<keyword evidence="8" id="KW-1185">Reference proteome</keyword>
<protein>
    <submittedName>
        <fullName evidence="7">N-acyl homoserine lactonase family protein</fullName>
    </submittedName>
</protein>
<dbReference type="CDD" id="cd07729">
    <property type="entry name" value="AHL_lactonase_MBL-fold"/>
    <property type="match status" value="1"/>
</dbReference>
<dbReference type="InterPro" id="IPR051013">
    <property type="entry name" value="MBL_superfamily_lactonases"/>
</dbReference>
<sequence length="274" mass="29460">MTISRVSVLRVGEVQVRPDNVAGTWRPMLLWTATSRSWTDWLPVHVVVVEHDGGVLLFDTGQSPTSLSDPGYYPGGLVGWAFRRQARFRIADSDLLTARLASIGLSPDDVDTVVLSHLHQDHAGNVGLLERARVLVHADELALLDEKRPELHGVLPTQVEAARVQPVTPGPIGDLAPFDTGLDLRGDGSLVLLPTPGHSRGSMSLLVRRADAAPLLLVGDVTYDPALMADERIPGTGARATQLATTRAINRLREHVGDLRVIAAHDPAAPSLVT</sequence>
<evidence type="ECO:0000313" key="8">
    <source>
        <dbReference type="Proteomes" id="UP001232536"/>
    </source>
</evidence>
<keyword evidence="3" id="KW-0479">Metal-binding</keyword>
<evidence type="ECO:0000256" key="1">
    <source>
        <dbReference type="ARBA" id="ARBA00001947"/>
    </source>
</evidence>
<keyword evidence="4" id="KW-0378">Hydrolase</keyword>
<dbReference type="EMBL" id="JAUQYP010000001">
    <property type="protein sequence ID" value="MDO8106290.1"/>
    <property type="molecule type" value="Genomic_DNA"/>
</dbReference>
<dbReference type="PANTHER" id="PTHR42978">
    <property type="entry name" value="QUORUM-QUENCHING LACTONASE YTNP-RELATED-RELATED"/>
    <property type="match status" value="1"/>
</dbReference>
<dbReference type="PANTHER" id="PTHR42978:SF2">
    <property type="entry name" value="102 KBASES UNSTABLE REGION: FROM 1 TO 119443"/>
    <property type="match status" value="1"/>
</dbReference>